<keyword evidence="1" id="KW-0472">Membrane</keyword>
<name>A0A239EP72_9ACTN</name>
<dbReference type="Proteomes" id="UP000198415">
    <property type="component" value="Unassembled WGS sequence"/>
</dbReference>
<keyword evidence="1" id="KW-0812">Transmembrane</keyword>
<proteinExistence type="predicted"/>
<keyword evidence="1" id="KW-1133">Transmembrane helix</keyword>
<dbReference type="AlphaFoldDB" id="A0A239EP72"/>
<organism evidence="2 3">
    <name type="scientific">Actinoplanes regularis</name>
    <dbReference type="NCBI Taxonomy" id="52697"/>
    <lineage>
        <taxon>Bacteria</taxon>
        <taxon>Bacillati</taxon>
        <taxon>Actinomycetota</taxon>
        <taxon>Actinomycetes</taxon>
        <taxon>Micromonosporales</taxon>
        <taxon>Micromonosporaceae</taxon>
        <taxon>Actinoplanes</taxon>
    </lineage>
</organism>
<evidence type="ECO:0000313" key="2">
    <source>
        <dbReference type="EMBL" id="SNS45732.1"/>
    </source>
</evidence>
<evidence type="ECO:0000256" key="1">
    <source>
        <dbReference type="SAM" id="Phobius"/>
    </source>
</evidence>
<accession>A0A239EP72</accession>
<feature type="transmembrane region" description="Helical" evidence="1">
    <location>
        <begin position="132"/>
        <end position="154"/>
    </location>
</feature>
<protein>
    <submittedName>
        <fullName evidence="2">Uncharacterized protein</fullName>
    </submittedName>
</protein>
<evidence type="ECO:0000313" key="3">
    <source>
        <dbReference type="Proteomes" id="UP000198415"/>
    </source>
</evidence>
<gene>
    <name evidence="2" type="ORF">SAMN06264365_1169</name>
</gene>
<keyword evidence="3" id="KW-1185">Reference proteome</keyword>
<reference evidence="2 3" key="1">
    <citation type="submission" date="2017-06" db="EMBL/GenBank/DDBJ databases">
        <authorList>
            <person name="Kim H.J."/>
            <person name="Triplett B.A."/>
        </authorList>
    </citation>
    <scope>NUCLEOTIDE SEQUENCE [LARGE SCALE GENOMIC DNA]</scope>
    <source>
        <strain evidence="2 3">DSM 43151</strain>
    </source>
</reference>
<sequence>MERCSVAILAPPYRPSSPGFPPLGPARGDGGATIAVTMRYAPLAFLLGLFTPVLEIDGRRVQAAWGRVSTPVALGEHHVHVHVPYLLPSRLGSADTTVVALPGRTCELEYRAPLLAFLHGALGPPPQKYPGFTLAVVLLIVTAILAVCGCAALLTAPGRRAAHAPVAAGPAGTEFTDGLTS</sequence>
<dbReference type="EMBL" id="FZNR01000016">
    <property type="protein sequence ID" value="SNS45732.1"/>
    <property type="molecule type" value="Genomic_DNA"/>
</dbReference>